<organism evidence="3 4">
    <name type="scientific">Hymenochirus boettgeri</name>
    <name type="common">Congo dwarf clawed frog</name>
    <dbReference type="NCBI Taxonomy" id="247094"/>
    <lineage>
        <taxon>Eukaryota</taxon>
        <taxon>Metazoa</taxon>
        <taxon>Chordata</taxon>
        <taxon>Craniata</taxon>
        <taxon>Vertebrata</taxon>
        <taxon>Euteleostomi</taxon>
        <taxon>Amphibia</taxon>
        <taxon>Batrachia</taxon>
        <taxon>Anura</taxon>
        <taxon>Pipoidea</taxon>
        <taxon>Pipidae</taxon>
        <taxon>Pipinae</taxon>
        <taxon>Hymenochirus</taxon>
    </lineage>
</organism>
<accession>A0A8T2K6F2</accession>
<evidence type="ECO:0000313" key="4">
    <source>
        <dbReference type="Proteomes" id="UP000812440"/>
    </source>
</evidence>
<keyword evidence="2" id="KW-1133">Transmembrane helix</keyword>
<proteinExistence type="predicted"/>
<protein>
    <submittedName>
        <fullName evidence="3">Uncharacterized protein</fullName>
    </submittedName>
</protein>
<evidence type="ECO:0000256" key="1">
    <source>
        <dbReference type="SAM" id="MobiDB-lite"/>
    </source>
</evidence>
<keyword evidence="2" id="KW-0472">Membrane</keyword>
<feature type="region of interest" description="Disordered" evidence="1">
    <location>
        <begin position="97"/>
        <end position="127"/>
    </location>
</feature>
<reference evidence="3" key="1">
    <citation type="thesis" date="2020" institute="ProQuest LLC" country="789 East Eisenhower Parkway, Ann Arbor, MI, USA">
        <title>Comparative Genomics and Chromosome Evolution.</title>
        <authorList>
            <person name="Mudd A.B."/>
        </authorList>
    </citation>
    <scope>NUCLEOTIDE SEQUENCE</scope>
    <source>
        <strain evidence="3">Female2</strain>
        <tissue evidence="3">Blood</tissue>
    </source>
</reference>
<keyword evidence="2" id="KW-0812">Transmembrane</keyword>
<feature type="compositionally biased region" description="Basic and acidic residues" evidence="1">
    <location>
        <begin position="102"/>
        <end position="118"/>
    </location>
</feature>
<feature type="transmembrane region" description="Helical" evidence="2">
    <location>
        <begin position="33"/>
        <end position="59"/>
    </location>
</feature>
<dbReference type="AlphaFoldDB" id="A0A8T2K6F2"/>
<dbReference type="Proteomes" id="UP000812440">
    <property type="component" value="Chromosome 2"/>
</dbReference>
<sequence length="127" mass="14277">METATTRPESFTTFLANTSRSIPVTWKAEDAEAAWFIVAIVGFFGFIMFSLLAINIFSLTTDDYPFIKSIEEELEKKKTFGDESFYVNSSALLAKNKGQLTHQDERQKVSENPTKGEEELASVSTTF</sequence>
<comment type="caution">
    <text evidence="3">The sequence shown here is derived from an EMBL/GenBank/DDBJ whole genome shotgun (WGS) entry which is preliminary data.</text>
</comment>
<evidence type="ECO:0000256" key="2">
    <source>
        <dbReference type="SAM" id="Phobius"/>
    </source>
</evidence>
<dbReference type="EMBL" id="JAACNH010000002">
    <property type="protein sequence ID" value="KAG8450221.1"/>
    <property type="molecule type" value="Genomic_DNA"/>
</dbReference>
<gene>
    <name evidence="3" type="ORF">GDO86_002749</name>
</gene>
<evidence type="ECO:0000313" key="3">
    <source>
        <dbReference type="EMBL" id="KAG8450221.1"/>
    </source>
</evidence>
<name>A0A8T2K6F2_9PIPI</name>
<keyword evidence="4" id="KW-1185">Reference proteome</keyword>